<dbReference type="KEGG" id="rpe:RPE_4072"/>
<accession>Q07J86</accession>
<dbReference type="InterPro" id="IPR005532">
    <property type="entry name" value="SUMF_dom"/>
</dbReference>
<feature type="chain" id="PRO_5004165818" description="Sulfatase-modifying factor enzyme-like domain-containing protein" evidence="1">
    <location>
        <begin position="25"/>
        <end position="286"/>
    </location>
</feature>
<dbReference type="AlphaFoldDB" id="Q07J86"/>
<name>Q07J86_RHOP5</name>
<dbReference type="PANTHER" id="PTHR23150">
    <property type="entry name" value="SULFATASE MODIFYING FACTOR 1, 2"/>
    <property type="match status" value="1"/>
</dbReference>
<evidence type="ECO:0000313" key="3">
    <source>
        <dbReference type="EMBL" id="ABJ07998.1"/>
    </source>
</evidence>
<proteinExistence type="predicted"/>
<dbReference type="eggNOG" id="COG1262">
    <property type="taxonomic scope" value="Bacteria"/>
</dbReference>
<dbReference type="PANTHER" id="PTHR23150:SF19">
    <property type="entry name" value="FORMYLGLYCINE-GENERATING ENZYME"/>
    <property type="match status" value="1"/>
</dbReference>
<dbReference type="Pfam" id="PF03781">
    <property type="entry name" value="FGE-sulfatase"/>
    <property type="match status" value="1"/>
</dbReference>
<dbReference type="HOGENOM" id="CLU_012431_3_0_5"/>
<dbReference type="GO" id="GO:0120147">
    <property type="term" value="F:formylglycine-generating oxidase activity"/>
    <property type="evidence" value="ECO:0007669"/>
    <property type="project" value="TreeGrafter"/>
</dbReference>
<reference evidence="3" key="1">
    <citation type="submission" date="2006-09" db="EMBL/GenBank/DDBJ databases">
        <title>Complete sequence of Rhodopseudomonas palustris BisA53.</title>
        <authorList>
            <consortium name="US DOE Joint Genome Institute"/>
            <person name="Copeland A."/>
            <person name="Lucas S."/>
            <person name="Lapidus A."/>
            <person name="Barry K."/>
            <person name="Detter J.C."/>
            <person name="Glavina del Rio T."/>
            <person name="Hammon N."/>
            <person name="Israni S."/>
            <person name="Dalin E."/>
            <person name="Tice H."/>
            <person name="Pitluck S."/>
            <person name="Chain P."/>
            <person name="Malfatti S."/>
            <person name="Shin M."/>
            <person name="Vergez L."/>
            <person name="Schmutz J."/>
            <person name="Larimer F."/>
            <person name="Land M."/>
            <person name="Hauser L."/>
            <person name="Pelletier D.A."/>
            <person name="Kyrpides N."/>
            <person name="Kim E."/>
            <person name="Harwood C.S."/>
            <person name="Oda Y."/>
            <person name="Richardson P."/>
        </authorList>
    </citation>
    <scope>NUCLEOTIDE SEQUENCE [LARGE SCALE GENOMIC DNA]</scope>
    <source>
        <strain evidence="3">BisA53</strain>
    </source>
</reference>
<gene>
    <name evidence="3" type="ordered locus">RPE_4072</name>
</gene>
<dbReference type="InterPro" id="IPR016187">
    <property type="entry name" value="CTDL_fold"/>
</dbReference>
<keyword evidence="1" id="KW-0732">Signal</keyword>
<dbReference type="STRING" id="316055.RPE_4072"/>
<dbReference type="Gene3D" id="3.90.1580.10">
    <property type="entry name" value="paralog of FGE (formylglycine-generating enzyme)"/>
    <property type="match status" value="1"/>
</dbReference>
<feature type="domain" description="Sulfatase-modifying factor enzyme-like" evidence="2">
    <location>
        <begin position="37"/>
        <end position="268"/>
    </location>
</feature>
<feature type="signal peptide" evidence="1">
    <location>
        <begin position="1"/>
        <end position="24"/>
    </location>
</feature>
<dbReference type="InterPro" id="IPR042095">
    <property type="entry name" value="SUMF_sf"/>
</dbReference>
<evidence type="ECO:0000256" key="1">
    <source>
        <dbReference type="SAM" id="SignalP"/>
    </source>
</evidence>
<evidence type="ECO:0000259" key="2">
    <source>
        <dbReference type="Pfam" id="PF03781"/>
    </source>
</evidence>
<dbReference type="InterPro" id="IPR051043">
    <property type="entry name" value="Sulfatase_Mod_Factor_Kinase"/>
</dbReference>
<sequence length="286" mass="30850">MLIAFKLKIALVAAAGFVGPIALAPLALPTHHPLNDAHEMVVLQAGDVAYRAAGDFTQNGKQAAAPMIQARQPRALAIMKRQVSSADYKLCVEEGGCAAAATAPARDRPAVRISWYDAQAYADWLSRKTGDHYRLPSDQEWAFAAGARFKDDGLPLDAADPSVRWLARYQAESARIAADAEPRPFGHFGANEHGLLDLAGNVWEWTTTCFVRTRLDAAGQAVGAHANCGVRVVEGQHRAYVTDFIRDAKAGGCAAGVPPANLGFRLVREPNSWFSRVRQRIARAAP</sequence>
<dbReference type="OrthoDB" id="9768004at2"/>
<dbReference type="SUPFAM" id="SSF56436">
    <property type="entry name" value="C-type lectin-like"/>
    <property type="match status" value="1"/>
</dbReference>
<protein>
    <recommendedName>
        <fullName evidence="2">Sulfatase-modifying factor enzyme-like domain-containing protein</fullName>
    </recommendedName>
</protein>
<dbReference type="EMBL" id="CP000463">
    <property type="protein sequence ID" value="ABJ07998.1"/>
    <property type="molecule type" value="Genomic_DNA"/>
</dbReference>
<organism evidence="3">
    <name type="scientific">Rhodopseudomonas palustris (strain BisA53)</name>
    <dbReference type="NCBI Taxonomy" id="316055"/>
    <lineage>
        <taxon>Bacteria</taxon>
        <taxon>Pseudomonadati</taxon>
        <taxon>Pseudomonadota</taxon>
        <taxon>Alphaproteobacteria</taxon>
        <taxon>Hyphomicrobiales</taxon>
        <taxon>Nitrobacteraceae</taxon>
        <taxon>Rhodopseudomonas</taxon>
    </lineage>
</organism>